<protein>
    <recommendedName>
        <fullName evidence="6">Transposon protein, putative, CACTA, En/Spm sub-class</fullName>
    </recommendedName>
</protein>
<evidence type="ECO:0000313" key="4">
    <source>
        <dbReference type="EMBL" id="KAK1667912.1"/>
    </source>
</evidence>
<feature type="region of interest" description="Disordered" evidence="1">
    <location>
        <begin position="50"/>
        <end position="86"/>
    </location>
</feature>
<dbReference type="Pfam" id="PF13952">
    <property type="entry name" value="DUF4216"/>
    <property type="match status" value="1"/>
</dbReference>
<dbReference type="InterPro" id="IPR025312">
    <property type="entry name" value="DUF4216"/>
</dbReference>
<feature type="domain" description="DUF4218" evidence="3">
    <location>
        <begin position="407"/>
        <end position="511"/>
    </location>
</feature>
<keyword evidence="5" id="KW-1185">Reference proteome</keyword>
<feature type="compositionally biased region" description="Acidic residues" evidence="1">
    <location>
        <begin position="151"/>
        <end position="162"/>
    </location>
</feature>
<feature type="compositionally biased region" description="Basic and acidic residues" evidence="1">
    <location>
        <begin position="795"/>
        <end position="809"/>
    </location>
</feature>
<dbReference type="AlphaFoldDB" id="A0AAD8WMG9"/>
<dbReference type="PANTHER" id="PTHR48258">
    <property type="entry name" value="DUF4218 DOMAIN-CONTAINING PROTEIN-RELATED"/>
    <property type="match status" value="1"/>
</dbReference>
<evidence type="ECO:0000259" key="2">
    <source>
        <dbReference type="Pfam" id="PF13952"/>
    </source>
</evidence>
<feature type="compositionally biased region" description="Low complexity" evidence="1">
    <location>
        <begin position="24"/>
        <end position="33"/>
    </location>
</feature>
<feature type="region of interest" description="Disordered" evidence="1">
    <location>
        <begin position="123"/>
        <end position="163"/>
    </location>
</feature>
<accession>A0AAD8WMG9</accession>
<proteinExistence type="predicted"/>
<feature type="domain" description="DUF4216" evidence="2">
    <location>
        <begin position="619"/>
        <end position="695"/>
    </location>
</feature>
<dbReference type="PANTHER" id="PTHR48258:SF4">
    <property type="entry name" value="DUF4216 DOMAIN-CONTAINING PROTEIN"/>
    <property type="match status" value="1"/>
</dbReference>
<feature type="region of interest" description="Disordered" evidence="1">
    <location>
        <begin position="769"/>
        <end position="816"/>
    </location>
</feature>
<sequence length="816" mass="92026">MPRATSAYSRLCDRGAAPTRYKGAGRARPAPNPIRARAATLLPRAATLLPRPHLPVAGRPAAGRRPPALPLQPRSPSSSPPPSLPPPLSLSLFLGRFAPAPDSSNRAAPLRFSFLSQHTAPAPSFRGLVPPSLSSSRPAPWRAQRTGGAAEPEEPPEPEEPEPTAKAFYDMIAVTKKPLYEGAAISQLDAISQCLADKTRYNTTREGFEANLNNCLWEDKYCPICKESRYAEVTGKDGQPSYVLSCQQQGTGHQFEGYGVTHNWTHEAALTKLEYYKDLELPHNIDVMHTVKNVAESVFHTCLNIPVKSKDNVKARVDVEILCDRKKLHMKRPIGRQKNWFKPHANFCLDSIQKKEAFRWLKYAVMFPDGYCSNMSKGVNLSTGKVTGLKSHDYHIWIQRLMPICPKVIAKLQHTVPELLCNLEMIFPPGFFTPMAHLIVHLANEALLGGPVQFRWQFCIEREFKYIRKITGNKAKIEACIAEAICLREMADAATTYYPDDVPTQHNPVTRYNVDVPENDPKLKLFQFPGGKAGKGTKYKLDNEEKDCIMLYVLMNMEEVIPFVSREVTKYEKYDVNGFRFHTETHQKGRANPKTINTGVFTKGANNFDYYGRLQSVYELTFNRTNVQLNIVVFKCHWFDPIGGQRSDKSIGLVEVKPSTTYSGADVFVVAHQAKQVYYLPYPCQKAELKGWEVVFQVSPHGNLPIPSEDDYNNIDPVTYEGIFYQEEQDFGEYILEPFVQEDLGNDAETRGESVVDLKDISMLEKLLEANDNYDEPPPVDPSTLYSQDSDSDSDPEKEKEKETEYESERESDDGW</sequence>
<evidence type="ECO:0000313" key="5">
    <source>
        <dbReference type="Proteomes" id="UP001231189"/>
    </source>
</evidence>
<evidence type="ECO:0008006" key="6">
    <source>
        <dbReference type="Google" id="ProtNLM"/>
    </source>
</evidence>
<dbReference type="InterPro" id="IPR025452">
    <property type="entry name" value="DUF4218"/>
</dbReference>
<feature type="region of interest" description="Disordered" evidence="1">
    <location>
        <begin position="1"/>
        <end position="33"/>
    </location>
</feature>
<evidence type="ECO:0000259" key="3">
    <source>
        <dbReference type="Pfam" id="PF13960"/>
    </source>
</evidence>
<name>A0AAD8WMG9_LOLMU</name>
<dbReference type="Pfam" id="PF13960">
    <property type="entry name" value="DUF4218"/>
    <property type="match status" value="1"/>
</dbReference>
<comment type="caution">
    <text evidence="4">The sequence shown here is derived from an EMBL/GenBank/DDBJ whole genome shotgun (WGS) entry which is preliminary data.</text>
</comment>
<feature type="compositionally biased region" description="Low complexity" evidence="1">
    <location>
        <begin position="50"/>
        <end position="77"/>
    </location>
</feature>
<dbReference type="EMBL" id="JAUUTY010000003">
    <property type="protein sequence ID" value="KAK1667912.1"/>
    <property type="molecule type" value="Genomic_DNA"/>
</dbReference>
<reference evidence="4" key="1">
    <citation type="submission" date="2023-07" db="EMBL/GenBank/DDBJ databases">
        <title>A chromosome-level genome assembly of Lolium multiflorum.</title>
        <authorList>
            <person name="Chen Y."/>
            <person name="Copetti D."/>
            <person name="Kolliker R."/>
            <person name="Studer B."/>
        </authorList>
    </citation>
    <scope>NUCLEOTIDE SEQUENCE</scope>
    <source>
        <strain evidence="4">02402/16</strain>
        <tissue evidence="4">Leaf</tissue>
    </source>
</reference>
<organism evidence="4 5">
    <name type="scientific">Lolium multiflorum</name>
    <name type="common">Italian ryegrass</name>
    <name type="synonym">Lolium perenne subsp. multiflorum</name>
    <dbReference type="NCBI Taxonomy" id="4521"/>
    <lineage>
        <taxon>Eukaryota</taxon>
        <taxon>Viridiplantae</taxon>
        <taxon>Streptophyta</taxon>
        <taxon>Embryophyta</taxon>
        <taxon>Tracheophyta</taxon>
        <taxon>Spermatophyta</taxon>
        <taxon>Magnoliopsida</taxon>
        <taxon>Liliopsida</taxon>
        <taxon>Poales</taxon>
        <taxon>Poaceae</taxon>
        <taxon>BOP clade</taxon>
        <taxon>Pooideae</taxon>
        <taxon>Poodae</taxon>
        <taxon>Poeae</taxon>
        <taxon>Poeae Chloroplast Group 2 (Poeae type)</taxon>
        <taxon>Loliodinae</taxon>
        <taxon>Loliinae</taxon>
        <taxon>Lolium</taxon>
    </lineage>
</organism>
<dbReference type="Proteomes" id="UP001231189">
    <property type="component" value="Unassembled WGS sequence"/>
</dbReference>
<gene>
    <name evidence="4" type="ORF">QYE76_056071</name>
</gene>
<evidence type="ECO:0000256" key="1">
    <source>
        <dbReference type="SAM" id="MobiDB-lite"/>
    </source>
</evidence>